<proteinExistence type="predicted"/>
<dbReference type="GO" id="GO:0015074">
    <property type="term" value="P:DNA integration"/>
    <property type="evidence" value="ECO:0007669"/>
    <property type="project" value="InterPro"/>
</dbReference>
<dbReference type="Proteomes" id="UP000055048">
    <property type="component" value="Unassembled WGS sequence"/>
</dbReference>
<name>A0A0V0TK66_9BILA</name>
<dbReference type="EMBL" id="JYDJ01000234">
    <property type="protein sequence ID" value="KRX39407.1"/>
    <property type="molecule type" value="Genomic_DNA"/>
</dbReference>
<dbReference type="GO" id="GO:0003676">
    <property type="term" value="F:nucleic acid binding"/>
    <property type="evidence" value="ECO:0007669"/>
    <property type="project" value="InterPro"/>
</dbReference>
<dbReference type="OrthoDB" id="5853607at2759"/>
<accession>A0A0V0TK66</accession>
<feature type="domain" description="Integrase catalytic" evidence="1">
    <location>
        <begin position="136"/>
        <end position="309"/>
    </location>
</feature>
<keyword evidence="3" id="KW-1185">Reference proteome</keyword>
<reference evidence="2 3" key="1">
    <citation type="submission" date="2015-01" db="EMBL/GenBank/DDBJ databases">
        <title>Evolution of Trichinella species and genotypes.</title>
        <authorList>
            <person name="Korhonen P.K."/>
            <person name="Edoardo P."/>
            <person name="Giuseppe L.R."/>
            <person name="Gasser R.B."/>
        </authorList>
    </citation>
    <scope>NUCLEOTIDE SEQUENCE [LARGE SCALE GENOMIC DNA]</scope>
    <source>
        <strain evidence="2">ISS417</strain>
    </source>
</reference>
<dbReference type="AlphaFoldDB" id="A0A0V0TK66"/>
<dbReference type="Gene3D" id="3.30.420.10">
    <property type="entry name" value="Ribonuclease H-like superfamily/Ribonuclease H"/>
    <property type="match status" value="1"/>
</dbReference>
<protein>
    <submittedName>
        <fullName evidence="2">KRAB-A domain-containing protein 2</fullName>
    </submittedName>
</protein>
<sequence length="343" mass="39341">MDMKEQFDKRLEEIVNQKSGNNVIYSRATYDKIVNDLLRIKTKGTSSAGDHNLKKRFELLIVGEERKLIRKRKNDEIRQIATLEDMFSIVRDAHSRIGHGGERKTFLEIQKKWANVTLEICKIYIGFCEDCQLKRKKKIPKGLVVKSIVSSSIMSRGQVDLINYQMLPDGKFNYVMTYVDHFSKFCVLRPLKSESSAEVAHNLLDVFLLIGAPSILQSENGREFVNSLIAELRCLWPETNFINGRPRHPQSQGEVEGLNGVIKEKLAIWMRDNNSDRWSFGLKFIQWQINISIDATTKQSPYLLMFGQEPRVGIDADLMPKSLLLSAPIMEEDLHCDDDGSCE</sequence>
<dbReference type="SUPFAM" id="SSF53098">
    <property type="entry name" value="Ribonuclease H-like"/>
    <property type="match status" value="1"/>
</dbReference>
<dbReference type="InterPro" id="IPR012337">
    <property type="entry name" value="RNaseH-like_sf"/>
</dbReference>
<dbReference type="PANTHER" id="PTHR37984">
    <property type="entry name" value="PROTEIN CBG26694"/>
    <property type="match status" value="1"/>
</dbReference>
<dbReference type="InterPro" id="IPR036397">
    <property type="entry name" value="RNaseH_sf"/>
</dbReference>
<organism evidence="2 3">
    <name type="scientific">Trichinella murrelli</name>
    <dbReference type="NCBI Taxonomy" id="144512"/>
    <lineage>
        <taxon>Eukaryota</taxon>
        <taxon>Metazoa</taxon>
        <taxon>Ecdysozoa</taxon>
        <taxon>Nematoda</taxon>
        <taxon>Enoplea</taxon>
        <taxon>Dorylaimia</taxon>
        <taxon>Trichinellida</taxon>
        <taxon>Trichinellidae</taxon>
        <taxon>Trichinella</taxon>
    </lineage>
</organism>
<comment type="caution">
    <text evidence="2">The sequence shown here is derived from an EMBL/GenBank/DDBJ whole genome shotgun (WGS) entry which is preliminary data.</text>
</comment>
<dbReference type="PANTHER" id="PTHR37984:SF5">
    <property type="entry name" value="PROTEIN NYNRIN-LIKE"/>
    <property type="match status" value="1"/>
</dbReference>
<dbReference type="InterPro" id="IPR001584">
    <property type="entry name" value="Integrase_cat-core"/>
</dbReference>
<dbReference type="PROSITE" id="PS50994">
    <property type="entry name" value="INTEGRASE"/>
    <property type="match status" value="1"/>
</dbReference>
<dbReference type="InterPro" id="IPR050951">
    <property type="entry name" value="Retrovirus_Pol_polyprotein"/>
</dbReference>
<evidence type="ECO:0000313" key="3">
    <source>
        <dbReference type="Proteomes" id="UP000055048"/>
    </source>
</evidence>
<dbReference type="STRING" id="144512.A0A0V0TK66"/>
<evidence type="ECO:0000259" key="1">
    <source>
        <dbReference type="PROSITE" id="PS50994"/>
    </source>
</evidence>
<gene>
    <name evidence="2" type="primary">KRBA2</name>
    <name evidence="2" type="ORF">T05_6079</name>
</gene>
<evidence type="ECO:0000313" key="2">
    <source>
        <dbReference type="EMBL" id="KRX39407.1"/>
    </source>
</evidence>